<dbReference type="OrthoDB" id="5507995at2"/>
<evidence type="ECO:0000256" key="1">
    <source>
        <dbReference type="SAM" id="MobiDB-lite"/>
    </source>
</evidence>
<keyword evidence="3" id="KW-1185">Reference proteome</keyword>
<dbReference type="RefSeq" id="WP_153824042.1">
    <property type="nucleotide sequence ID" value="NZ_WJIE01000016.1"/>
</dbReference>
<accession>A0A6N7Q233</accession>
<dbReference type="AlphaFoldDB" id="A0A6N7Q233"/>
<evidence type="ECO:0000313" key="3">
    <source>
        <dbReference type="Proteomes" id="UP000440224"/>
    </source>
</evidence>
<feature type="region of interest" description="Disordered" evidence="1">
    <location>
        <begin position="246"/>
        <end position="268"/>
    </location>
</feature>
<evidence type="ECO:0000313" key="2">
    <source>
        <dbReference type="EMBL" id="MRG97256.1"/>
    </source>
</evidence>
<proteinExistence type="predicted"/>
<gene>
    <name evidence="2" type="ORF">GF068_35820</name>
</gene>
<comment type="caution">
    <text evidence="2">The sequence shown here is derived from an EMBL/GenBank/DDBJ whole genome shotgun (WGS) entry which is preliminary data.</text>
</comment>
<protein>
    <submittedName>
        <fullName evidence="2">Uncharacterized protein</fullName>
    </submittedName>
</protein>
<reference evidence="2 3" key="1">
    <citation type="submission" date="2019-10" db="EMBL/GenBank/DDBJ databases">
        <title>A soil myxobacterium in the family Polyangiaceae.</title>
        <authorList>
            <person name="Li Y."/>
            <person name="Wang J."/>
        </authorList>
    </citation>
    <scope>NUCLEOTIDE SEQUENCE [LARGE SCALE GENOMIC DNA]</scope>
    <source>
        <strain evidence="2 3">DSM 14734</strain>
    </source>
</reference>
<organism evidence="2 3">
    <name type="scientific">Polyangium spumosum</name>
    <dbReference type="NCBI Taxonomy" id="889282"/>
    <lineage>
        <taxon>Bacteria</taxon>
        <taxon>Pseudomonadati</taxon>
        <taxon>Myxococcota</taxon>
        <taxon>Polyangia</taxon>
        <taxon>Polyangiales</taxon>
        <taxon>Polyangiaceae</taxon>
        <taxon>Polyangium</taxon>
    </lineage>
</organism>
<dbReference type="EMBL" id="WJIE01000016">
    <property type="protein sequence ID" value="MRG97256.1"/>
    <property type="molecule type" value="Genomic_DNA"/>
</dbReference>
<dbReference type="Proteomes" id="UP000440224">
    <property type="component" value="Unassembled WGS sequence"/>
</dbReference>
<name>A0A6N7Q233_9BACT</name>
<sequence length="294" mass="32164">MAGIVTLVARTGILTLYEEFFFTRGRLAAHPLTSFLVPELDAFRSTLDATLMEELVLIGERFEANAGVEFVDDDLDRLTDTVAALSLIEAKNDRGAMPYVHYFAHQRPSDLKRPILGGQLDTMRLWPPSLVASTSVQLQNVGNELALTVERADQKTAAQGVVNQKIADFRAVGTRKQCIDAFNALRKSLYGKLGEIQHKNPDLGAGWADSFFRSGSSAERLTVRELDRRIAAAEVELSAMKKQRDEMAAQEEATARAKADAEKAQKKAELAAAKKAAEELAARMAELEASIGEG</sequence>